<dbReference type="AlphaFoldDB" id="Q8H5Q1"/>
<accession>Q8H5Q1</accession>
<sequence length="109" mass="10872">MEPATSEADLPPPSAPPTHPATRSGEDGEVRGDGSTVESRGGPRKCGRGRRRGMHDAAGGKADAFGGSAGVFGGSDPFTSTAGVTALWERELASCGGVMAVEETGGRAS</sequence>
<name>Q8H5Q1_ORYSJ</name>
<dbReference type="EMBL" id="AP003755">
    <property type="protein sequence ID" value="BAC21328.1"/>
    <property type="molecule type" value="Genomic_DNA"/>
</dbReference>
<feature type="region of interest" description="Disordered" evidence="1">
    <location>
        <begin position="1"/>
        <end position="63"/>
    </location>
</feature>
<protein>
    <submittedName>
        <fullName evidence="2">Uncharacterized protein</fullName>
    </submittedName>
</protein>
<feature type="compositionally biased region" description="Pro residues" evidence="1">
    <location>
        <begin position="10"/>
        <end position="19"/>
    </location>
</feature>
<evidence type="ECO:0000256" key="1">
    <source>
        <dbReference type="SAM" id="MobiDB-lite"/>
    </source>
</evidence>
<evidence type="ECO:0000313" key="3">
    <source>
        <dbReference type="Proteomes" id="UP000000763"/>
    </source>
</evidence>
<reference evidence="3" key="2">
    <citation type="journal article" date="2008" name="Nucleic Acids Res.">
        <title>The rice annotation project database (RAP-DB): 2008 update.</title>
        <authorList>
            <consortium name="The rice annotation project (RAP)"/>
        </authorList>
    </citation>
    <scope>GENOME REANNOTATION</scope>
    <source>
        <strain evidence="3">cv. Nipponbare</strain>
    </source>
</reference>
<evidence type="ECO:0000313" key="2">
    <source>
        <dbReference type="EMBL" id="BAC21328.1"/>
    </source>
</evidence>
<proteinExistence type="predicted"/>
<dbReference type="Proteomes" id="UP000000763">
    <property type="component" value="Chromosome 7"/>
</dbReference>
<feature type="compositionally biased region" description="Basic residues" evidence="1">
    <location>
        <begin position="42"/>
        <end position="53"/>
    </location>
</feature>
<gene>
    <name evidence="2" type="primary">OJ1354_H07.110</name>
</gene>
<organism evidence="2 3">
    <name type="scientific">Oryza sativa subsp. japonica</name>
    <name type="common">Rice</name>
    <dbReference type="NCBI Taxonomy" id="39947"/>
    <lineage>
        <taxon>Eukaryota</taxon>
        <taxon>Viridiplantae</taxon>
        <taxon>Streptophyta</taxon>
        <taxon>Embryophyta</taxon>
        <taxon>Tracheophyta</taxon>
        <taxon>Spermatophyta</taxon>
        <taxon>Magnoliopsida</taxon>
        <taxon>Liliopsida</taxon>
        <taxon>Poales</taxon>
        <taxon>Poaceae</taxon>
        <taxon>BOP clade</taxon>
        <taxon>Oryzoideae</taxon>
        <taxon>Oryzeae</taxon>
        <taxon>Oryzinae</taxon>
        <taxon>Oryza</taxon>
        <taxon>Oryza sativa</taxon>
    </lineage>
</organism>
<reference evidence="3" key="1">
    <citation type="journal article" date="2005" name="Nature">
        <title>The map-based sequence of the rice genome.</title>
        <authorList>
            <consortium name="International rice genome sequencing project (IRGSP)"/>
            <person name="Matsumoto T."/>
            <person name="Wu J."/>
            <person name="Kanamori H."/>
            <person name="Katayose Y."/>
            <person name="Fujisawa M."/>
            <person name="Namiki N."/>
            <person name="Mizuno H."/>
            <person name="Yamamoto K."/>
            <person name="Antonio B.A."/>
            <person name="Baba T."/>
            <person name="Sakata K."/>
            <person name="Nagamura Y."/>
            <person name="Aoki H."/>
            <person name="Arikawa K."/>
            <person name="Arita K."/>
            <person name="Bito T."/>
            <person name="Chiden Y."/>
            <person name="Fujitsuka N."/>
            <person name="Fukunaka R."/>
            <person name="Hamada M."/>
            <person name="Harada C."/>
            <person name="Hayashi A."/>
            <person name="Hijishita S."/>
            <person name="Honda M."/>
            <person name="Hosokawa S."/>
            <person name="Ichikawa Y."/>
            <person name="Idonuma A."/>
            <person name="Iijima M."/>
            <person name="Ikeda M."/>
            <person name="Ikeno M."/>
            <person name="Ito K."/>
            <person name="Ito S."/>
            <person name="Ito T."/>
            <person name="Ito Y."/>
            <person name="Ito Y."/>
            <person name="Iwabuchi A."/>
            <person name="Kamiya K."/>
            <person name="Karasawa W."/>
            <person name="Kurita K."/>
            <person name="Katagiri S."/>
            <person name="Kikuta A."/>
            <person name="Kobayashi H."/>
            <person name="Kobayashi N."/>
            <person name="Machita K."/>
            <person name="Maehara T."/>
            <person name="Masukawa M."/>
            <person name="Mizubayashi T."/>
            <person name="Mukai Y."/>
            <person name="Nagasaki H."/>
            <person name="Nagata Y."/>
            <person name="Naito S."/>
            <person name="Nakashima M."/>
            <person name="Nakama Y."/>
            <person name="Nakamichi Y."/>
            <person name="Nakamura M."/>
            <person name="Meguro A."/>
            <person name="Negishi M."/>
            <person name="Ohta I."/>
            <person name="Ohta T."/>
            <person name="Okamoto M."/>
            <person name="Ono N."/>
            <person name="Saji S."/>
            <person name="Sakaguchi M."/>
            <person name="Sakai K."/>
            <person name="Shibata M."/>
            <person name="Shimokawa T."/>
            <person name="Song J."/>
            <person name="Takazaki Y."/>
            <person name="Terasawa K."/>
            <person name="Tsugane M."/>
            <person name="Tsuji K."/>
            <person name="Ueda S."/>
            <person name="Waki K."/>
            <person name="Yamagata H."/>
            <person name="Yamamoto M."/>
            <person name="Yamamoto S."/>
            <person name="Yamane H."/>
            <person name="Yoshiki S."/>
            <person name="Yoshihara R."/>
            <person name="Yukawa K."/>
            <person name="Zhong H."/>
            <person name="Yano M."/>
            <person name="Yuan Q."/>
            <person name="Ouyang S."/>
            <person name="Liu J."/>
            <person name="Jones K.M."/>
            <person name="Gansberger K."/>
            <person name="Moffat K."/>
            <person name="Hill J."/>
            <person name="Bera J."/>
            <person name="Fadrosh D."/>
            <person name="Jin S."/>
            <person name="Johri S."/>
            <person name="Kim M."/>
            <person name="Overton L."/>
            <person name="Reardon M."/>
            <person name="Tsitrin T."/>
            <person name="Vuong H."/>
            <person name="Weaver B."/>
            <person name="Ciecko A."/>
            <person name="Tallon L."/>
            <person name="Jackson J."/>
            <person name="Pai G."/>
            <person name="Aken S.V."/>
            <person name="Utterback T."/>
            <person name="Reidmuller S."/>
            <person name="Feldblyum T."/>
            <person name="Hsiao J."/>
            <person name="Zismann V."/>
            <person name="Iobst S."/>
            <person name="de Vazeille A.R."/>
            <person name="Buell C.R."/>
            <person name="Ying K."/>
            <person name="Li Y."/>
            <person name="Lu T."/>
            <person name="Huang Y."/>
            <person name="Zhao Q."/>
            <person name="Feng Q."/>
            <person name="Zhang L."/>
            <person name="Zhu J."/>
            <person name="Weng Q."/>
            <person name="Mu J."/>
            <person name="Lu Y."/>
            <person name="Fan D."/>
            <person name="Liu Y."/>
            <person name="Guan J."/>
            <person name="Zhang Y."/>
            <person name="Yu S."/>
            <person name="Liu X."/>
            <person name="Zhang Y."/>
            <person name="Hong G."/>
            <person name="Han B."/>
            <person name="Choisne N."/>
            <person name="Demange N."/>
            <person name="Orjeda G."/>
            <person name="Samain S."/>
            <person name="Cattolico L."/>
            <person name="Pelletier E."/>
            <person name="Couloux A."/>
            <person name="Segurens B."/>
            <person name="Wincker P."/>
            <person name="D'Hont A."/>
            <person name="Scarpelli C."/>
            <person name="Weissenbach J."/>
            <person name="Salanoubat M."/>
            <person name="Quetier F."/>
            <person name="Yu Y."/>
            <person name="Kim H.R."/>
            <person name="Rambo T."/>
            <person name="Currie J."/>
            <person name="Collura K."/>
            <person name="Luo M."/>
            <person name="Yang T."/>
            <person name="Ammiraju J.S.S."/>
            <person name="Engler F."/>
            <person name="Soderlund C."/>
            <person name="Wing R.A."/>
            <person name="Palmer L.E."/>
            <person name="de la Bastide M."/>
            <person name="Spiegel L."/>
            <person name="Nascimento L."/>
            <person name="Zutavern T."/>
            <person name="O'Shaughnessy A."/>
            <person name="Dike S."/>
            <person name="Dedhia N."/>
            <person name="Preston R."/>
            <person name="Balija V."/>
            <person name="McCombie W.R."/>
            <person name="Chow T."/>
            <person name="Chen H."/>
            <person name="Chung M."/>
            <person name="Chen C."/>
            <person name="Shaw J."/>
            <person name="Wu H."/>
            <person name="Hsiao K."/>
            <person name="Chao Y."/>
            <person name="Chu M."/>
            <person name="Cheng C."/>
            <person name="Hour A."/>
            <person name="Lee P."/>
            <person name="Lin S."/>
            <person name="Lin Y."/>
            <person name="Liou J."/>
            <person name="Liu S."/>
            <person name="Hsing Y."/>
            <person name="Raghuvanshi S."/>
            <person name="Mohanty A."/>
            <person name="Bharti A.K."/>
            <person name="Gaur A."/>
            <person name="Gupta V."/>
            <person name="Kumar D."/>
            <person name="Ravi V."/>
            <person name="Vij S."/>
            <person name="Kapur A."/>
            <person name="Khurana P."/>
            <person name="Khurana P."/>
            <person name="Khurana J.P."/>
            <person name="Tyagi A.K."/>
            <person name="Gaikwad K."/>
            <person name="Singh A."/>
            <person name="Dalal V."/>
            <person name="Srivastava S."/>
            <person name="Dixit A."/>
            <person name="Pal A.K."/>
            <person name="Ghazi I.A."/>
            <person name="Yadav M."/>
            <person name="Pandit A."/>
            <person name="Bhargava A."/>
            <person name="Sureshbabu K."/>
            <person name="Batra K."/>
            <person name="Sharma T.R."/>
            <person name="Mohapatra T."/>
            <person name="Singh N.K."/>
            <person name="Messing J."/>
            <person name="Nelson A.B."/>
            <person name="Fuks G."/>
            <person name="Kavchok S."/>
            <person name="Keizer G."/>
            <person name="Linton E."/>
            <person name="Llaca V."/>
            <person name="Song R."/>
            <person name="Tanyolac B."/>
            <person name="Young S."/>
            <person name="Ho-Il K."/>
            <person name="Hahn J.H."/>
            <person name="Sangsakoo G."/>
            <person name="Vanavichit A."/>
            <person name="de Mattos Luiz.A.T."/>
            <person name="Zimmer P.D."/>
            <person name="Malone G."/>
            <person name="Dellagostin O."/>
            <person name="de Oliveira A.C."/>
            <person name="Bevan M."/>
            <person name="Bancroft I."/>
            <person name="Minx P."/>
            <person name="Cordum H."/>
            <person name="Wilson R."/>
            <person name="Cheng Z."/>
            <person name="Jin W."/>
            <person name="Jiang J."/>
            <person name="Leong S.A."/>
            <person name="Iwama H."/>
            <person name="Gojobori T."/>
            <person name="Itoh T."/>
            <person name="Niimura Y."/>
            <person name="Fujii Y."/>
            <person name="Habara T."/>
            <person name="Sakai H."/>
            <person name="Sato Y."/>
            <person name="Wilson G."/>
            <person name="Kumar K."/>
            <person name="McCouch S."/>
            <person name="Juretic N."/>
            <person name="Hoen D."/>
            <person name="Wright S."/>
            <person name="Bruskiewich R."/>
            <person name="Bureau T."/>
            <person name="Miyao A."/>
            <person name="Hirochika H."/>
            <person name="Nishikawa T."/>
            <person name="Kadowaki K."/>
            <person name="Sugiura M."/>
            <person name="Burr B."/>
            <person name="Sasaki T."/>
        </authorList>
    </citation>
    <scope>NUCLEOTIDE SEQUENCE [LARGE SCALE GENOMIC DNA]</scope>
    <source>
        <strain evidence="3">cv. Nipponbare</strain>
    </source>
</reference>